<keyword evidence="4 7" id="KW-0812">Transmembrane</keyword>
<feature type="transmembrane region" description="Helical" evidence="7">
    <location>
        <begin position="188"/>
        <end position="206"/>
    </location>
</feature>
<gene>
    <name evidence="9" type="ORF">H0I76_09985</name>
</gene>
<evidence type="ECO:0000256" key="6">
    <source>
        <dbReference type="ARBA" id="ARBA00023136"/>
    </source>
</evidence>
<evidence type="ECO:0000256" key="4">
    <source>
        <dbReference type="ARBA" id="ARBA00022692"/>
    </source>
</evidence>
<evidence type="ECO:0000313" key="9">
    <source>
        <dbReference type="EMBL" id="MBK0399521.1"/>
    </source>
</evidence>
<evidence type="ECO:0000259" key="8">
    <source>
        <dbReference type="PROSITE" id="PS50928"/>
    </source>
</evidence>
<keyword evidence="5 7" id="KW-1133">Transmembrane helix</keyword>
<sequence length="325" mass="35634">MSGRIAFILRRFLQAIPILLAIIIINFLLLKLAPGDAADVLAGEAGSATPEYMAELRAKFGLDKPVPVQLAQYVGRVLMLDFGYSFRHDMPVAQLVIDRLGPTLILMVTTILLAVGFGILLGLLAATGLNTWRDNVISILALVSYATPLFWVGLMLIVVFSINLGWFPTSGMETIAAFHTGWARVLDIAHHLVLPAITLSLFYLALYTRLMRASMLEQAGMDYVITARAKGLSERRITFRHVLRNALLPVVTMAGVQVSSLIGGSVIVETVFGWPGLGQLAFESLFARDLNLLMGIFFLSAVLVLIVNLIVDILYTLLDPRIELK</sequence>
<evidence type="ECO:0000256" key="1">
    <source>
        <dbReference type="ARBA" id="ARBA00004651"/>
    </source>
</evidence>
<feature type="transmembrane region" description="Helical" evidence="7">
    <location>
        <begin position="292"/>
        <end position="318"/>
    </location>
</feature>
<evidence type="ECO:0000313" key="10">
    <source>
        <dbReference type="Proteomes" id="UP000655420"/>
    </source>
</evidence>
<comment type="similarity">
    <text evidence="7">Belongs to the binding-protein-dependent transport system permease family.</text>
</comment>
<keyword evidence="2 7" id="KW-0813">Transport</keyword>
<evidence type="ECO:0000256" key="7">
    <source>
        <dbReference type="RuleBase" id="RU363032"/>
    </source>
</evidence>
<dbReference type="InterPro" id="IPR045621">
    <property type="entry name" value="BPD_transp_1_N"/>
</dbReference>
<feature type="transmembrane region" description="Helical" evidence="7">
    <location>
        <begin position="136"/>
        <end position="162"/>
    </location>
</feature>
<dbReference type="GO" id="GO:0055085">
    <property type="term" value="P:transmembrane transport"/>
    <property type="evidence" value="ECO:0007669"/>
    <property type="project" value="InterPro"/>
</dbReference>
<organism evidence="9 10">
    <name type="scientific">Thermohalobaculum xanthum</name>
    <dbReference type="NCBI Taxonomy" id="2753746"/>
    <lineage>
        <taxon>Bacteria</taxon>
        <taxon>Pseudomonadati</taxon>
        <taxon>Pseudomonadota</taxon>
        <taxon>Alphaproteobacteria</taxon>
        <taxon>Rhodobacterales</taxon>
        <taxon>Paracoccaceae</taxon>
        <taxon>Thermohalobaculum</taxon>
    </lineage>
</organism>
<keyword evidence="3" id="KW-1003">Cell membrane</keyword>
<comment type="caution">
    <text evidence="9">The sequence shown here is derived from an EMBL/GenBank/DDBJ whole genome shotgun (WGS) entry which is preliminary data.</text>
</comment>
<dbReference type="PANTHER" id="PTHR43163:SF9">
    <property type="entry name" value="ABC TRANSPORTER PERMEASE PROTEIN"/>
    <property type="match status" value="1"/>
</dbReference>
<dbReference type="SUPFAM" id="SSF161098">
    <property type="entry name" value="MetI-like"/>
    <property type="match status" value="1"/>
</dbReference>
<reference evidence="9" key="1">
    <citation type="submission" date="2020-12" db="EMBL/GenBank/DDBJ databases">
        <title>Bacterial taxonomy.</title>
        <authorList>
            <person name="Pan X."/>
        </authorList>
    </citation>
    <scope>NUCLEOTIDE SEQUENCE</scope>
    <source>
        <strain evidence="9">M0105</strain>
    </source>
</reference>
<evidence type="ECO:0000256" key="2">
    <source>
        <dbReference type="ARBA" id="ARBA00022448"/>
    </source>
</evidence>
<dbReference type="RefSeq" id="WP_200609731.1">
    <property type="nucleotide sequence ID" value="NZ_JAEHHL010000006.1"/>
</dbReference>
<dbReference type="Pfam" id="PF00528">
    <property type="entry name" value="BPD_transp_1"/>
    <property type="match status" value="1"/>
</dbReference>
<dbReference type="AlphaFoldDB" id="A0A8J7M6L0"/>
<evidence type="ECO:0000256" key="3">
    <source>
        <dbReference type="ARBA" id="ARBA00022475"/>
    </source>
</evidence>
<feature type="transmembrane region" description="Helical" evidence="7">
    <location>
        <begin position="12"/>
        <end position="30"/>
    </location>
</feature>
<feature type="domain" description="ABC transmembrane type-1" evidence="8">
    <location>
        <begin position="100"/>
        <end position="315"/>
    </location>
</feature>
<protein>
    <submittedName>
        <fullName evidence="9">ABC transporter permease</fullName>
    </submittedName>
</protein>
<dbReference type="Gene3D" id="1.10.3720.10">
    <property type="entry name" value="MetI-like"/>
    <property type="match status" value="1"/>
</dbReference>
<proteinExistence type="inferred from homology"/>
<feature type="transmembrane region" description="Helical" evidence="7">
    <location>
        <begin position="104"/>
        <end position="124"/>
    </location>
</feature>
<dbReference type="PANTHER" id="PTHR43163">
    <property type="entry name" value="DIPEPTIDE TRANSPORT SYSTEM PERMEASE PROTEIN DPPB-RELATED"/>
    <property type="match status" value="1"/>
</dbReference>
<evidence type="ECO:0000256" key="5">
    <source>
        <dbReference type="ARBA" id="ARBA00022989"/>
    </source>
</evidence>
<dbReference type="InterPro" id="IPR000515">
    <property type="entry name" value="MetI-like"/>
</dbReference>
<dbReference type="Proteomes" id="UP000655420">
    <property type="component" value="Unassembled WGS sequence"/>
</dbReference>
<accession>A0A8J7M6L0</accession>
<dbReference type="PROSITE" id="PS50928">
    <property type="entry name" value="ABC_TM1"/>
    <property type="match status" value="1"/>
</dbReference>
<feature type="transmembrane region" description="Helical" evidence="7">
    <location>
        <begin position="246"/>
        <end position="272"/>
    </location>
</feature>
<dbReference type="InterPro" id="IPR035906">
    <property type="entry name" value="MetI-like_sf"/>
</dbReference>
<comment type="subcellular location">
    <subcellularLocation>
        <location evidence="1 7">Cell membrane</location>
        <topology evidence="1 7">Multi-pass membrane protein</topology>
    </subcellularLocation>
</comment>
<keyword evidence="10" id="KW-1185">Reference proteome</keyword>
<name>A0A8J7M6L0_9RHOB</name>
<keyword evidence="6 7" id="KW-0472">Membrane</keyword>
<dbReference type="EMBL" id="JAEHHL010000006">
    <property type="protein sequence ID" value="MBK0399521.1"/>
    <property type="molecule type" value="Genomic_DNA"/>
</dbReference>
<dbReference type="GO" id="GO:0005886">
    <property type="term" value="C:plasma membrane"/>
    <property type="evidence" value="ECO:0007669"/>
    <property type="project" value="UniProtKB-SubCell"/>
</dbReference>
<dbReference type="CDD" id="cd06261">
    <property type="entry name" value="TM_PBP2"/>
    <property type="match status" value="1"/>
</dbReference>
<dbReference type="Pfam" id="PF19300">
    <property type="entry name" value="BPD_transp_1_N"/>
    <property type="match status" value="1"/>
</dbReference>